<feature type="transmembrane region" description="Helical" evidence="1">
    <location>
        <begin position="12"/>
        <end position="30"/>
    </location>
</feature>
<dbReference type="Proteomes" id="UP000525298">
    <property type="component" value="Unassembled WGS sequence"/>
</dbReference>
<keyword evidence="1" id="KW-0472">Membrane</keyword>
<reference evidence="2 3" key="1">
    <citation type="submission" date="2020-07" db="EMBL/GenBank/DDBJ databases">
        <title>Genomic Encyclopedia of Type Strains, Phase IV (KMG-IV): sequencing the most valuable type-strain genomes for metagenomic binning, comparative biology and taxonomic classification.</title>
        <authorList>
            <person name="Goeker M."/>
        </authorList>
    </citation>
    <scope>NUCLEOTIDE SEQUENCE [LARGE SCALE GENOMIC DNA]</scope>
    <source>
        <strain evidence="2 3">DSM 17721</strain>
    </source>
</reference>
<evidence type="ECO:0000313" key="2">
    <source>
        <dbReference type="EMBL" id="MBA2881519.1"/>
    </source>
</evidence>
<protein>
    <submittedName>
        <fullName evidence="2">Putative membrane protein</fullName>
    </submittedName>
</protein>
<organism evidence="2 3">
    <name type="scientific">Desulfosalsimonas propionicica</name>
    <dbReference type="NCBI Taxonomy" id="332175"/>
    <lineage>
        <taxon>Bacteria</taxon>
        <taxon>Pseudomonadati</taxon>
        <taxon>Thermodesulfobacteriota</taxon>
        <taxon>Desulfobacteria</taxon>
        <taxon>Desulfobacterales</taxon>
        <taxon>Desulfosalsimonadaceae</taxon>
        <taxon>Desulfosalsimonas</taxon>
    </lineage>
</organism>
<gene>
    <name evidence="2" type="ORF">HNR65_001846</name>
</gene>
<dbReference type="InterPro" id="IPR018687">
    <property type="entry name" value="DUF2177_membr"/>
</dbReference>
<feature type="transmembrane region" description="Helical" evidence="1">
    <location>
        <begin position="83"/>
        <end position="101"/>
    </location>
</feature>
<evidence type="ECO:0000313" key="3">
    <source>
        <dbReference type="Proteomes" id="UP000525298"/>
    </source>
</evidence>
<dbReference type="RefSeq" id="WP_181551169.1">
    <property type="nucleotide sequence ID" value="NZ_JACDUS010000004.1"/>
</dbReference>
<sequence>MNYFFSAAFFKVAGIAIVIFILADMLWLAVVARHLYFRQMGYLASVENGRIVFNLPVGILAQAIIALALAVFISLAIIVENRLAAAVCTGAFAGFALYCTYDLTNLSFVKGYPVFISLVDIAWGTAQGLFAGFYVFYLTRFFRAGF</sequence>
<feature type="transmembrane region" description="Helical" evidence="1">
    <location>
        <begin position="51"/>
        <end position="77"/>
    </location>
</feature>
<name>A0A7W0C984_9BACT</name>
<dbReference type="AlphaFoldDB" id="A0A7W0C984"/>
<accession>A0A7W0C984</accession>
<proteinExistence type="predicted"/>
<evidence type="ECO:0000256" key="1">
    <source>
        <dbReference type="SAM" id="Phobius"/>
    </source>
</evidence>
<dbReference type="EMBL" id="JACDUS010000004">
    <property type="protein sequence ID" value="MBA2881519.1"/>
    <property type="molecule type" value="Genomic_DNA"/>
</dbReference>
<comment type="caution">
    <text evidence="2">The sequence shown here is derived from an EMBL/GenBank/DDBJ whole genome shotgun (WGS) entry which is preliminary data.</text>
</comment>
<keyword evidence="3" id="KW-1185">Reference proteome</keyword>
<keyword evidence="1" id="KW-1133">Transmembrane helix</keyword>
<keyword evidence="1" id="KW-0812">Transmembrane</keyword>
<dbReference type="Pfam" id="PF09945">
    <property type="entry name" value="DUF2177"/>
    <property type="match status" value="1"/>
</dbReference>
<feature type="transmembrane region" description="Helical" evidence="1">
    <location>
        <begin position="113"/>
        <end position="137"/>
    </location>
</feature>